<name>A0A5C3MXP8_9AGAM</name>
<keyword evidence="2" id="KW-1185">Reference proteome</keyword>
<dbReference type="EMBL" id="ML213515">
    <property type="protein sequence ID" value="TFK49662.1"/>
    <property type="molecule type" value="Genomic_DNA"/>
</dbReference>
<evidence type="ECO:0000313" key="1">
    <source>
        <dbReference type="EMBL" id="TFK49662.1"/>
    </source>
</evidence>
<evidence type="ECO:0000313" key="2">
    <source>
        <dbReference type="Proteomes" id="UP000305948"/>
    </source>
</evidence>
<sequence length="178" mass="20016">MSFIYQHWLILPAWPSPRCVPAAIPRRWMGSEAVDSIQSRKRPVEFATATKVYLLSPVHLLPLTSEVQTEIVETAKDPGQPNYLVILAACLRLQMVIVPVESVLHCVSSLTCTNLPMGSGIDPSWIKYADRFPPFYKKHAPFFASLATEFNTALADAHILPLRRCSGTDMHLEFIYYA</sequence>
<dbReference type="Proteomes" id="UP000305948">
    <property type="component" value="Unassembled WGS sequence"/>
</dbReference>
<dbReference type="AlphaFoldDB" id="A0A5C3MXP8"/>
<protein>
    <submittedName>
        <fullName evidence="1">Uncharacterized protein</fullName>
    </submittedName>
</protein>
<gene>
    <name evidence="1" type="ORF">OE88DRAFT_367092</name>
</gene>
<accession>A0A5C3MXP8</accession>
<organism evidence="1 2">
    <name type="scientific">Heliocybe sulcata</name>
    <dbReference type="NCBI Taxonomy" id="5364"/>
    <lineage>
        <taxon>Eukaryota</taxon>
        <taxon>Fungi</taxon>
        <taxon>Dikarya</taxon>
        <taxon>Basidiomycota</taxon>
        <taxon>Agaricomycotina</taxon>
        <taxon>Agaricomycetes</taxon>
        <taxon>Gloeophyllales</taxon>
        <taxon>Gloeophyllaceae</taxon>
        <taxon>Heliocybe</taxon>
    </lineage>
</organism>
<reference evidence="1 2" key="1">
    <citation type="journal article" date="2019" name="Nat. Ecol. Evol.">
        <title>Megaphylogeny resolves global patterns of mushroom evolution.</title>
        <authorList>
            <person name="Varga T."/>
            <person name="Krizsan K."/>
            <person name="Foldi C."/>
            <person name="Dima B."/>
            <person name="Sanchez-Garcia M."/>
            <person name="Sanchez-Ramirez S."/>
            <person name="Szollosi G.J."/>
            <person name="Szarkandi J.G."/>
            <person name="Papp V."/>
            <person name="Albert L."/>
            <person name="Andreopoulos W."/>
            <person name="Angelini C."/>
            <person name="Antonin V."/>
            <person name="Barry K.W."/>
            <person name="Bougher N.L."/>
            <person name="Buchanan P."/>
            <person name="Buyck B."/>
            <person name="Bense V."/>
            <person name="Catcheside P."/>
            <person name="Chovatia M."/>
            <person name="Cooper J."/>
            <person name="Damon W."/>
            <person name="Desjardin D."/>
            <person name="Finy P."/>
            <person name="Geml J."/>
            <person name="Haridas S."/>
            <person name="Hughes K."/>
            <person name="Justo A."/>
            <person name="Karasinski D."/>
            <person name="Kautmanova I."/>
            <person name="Kiss B."/>
            <person name="Kocsube S."/>
            <person name="Kotiranta H."/>
            <person name="LaButti K.M."/>
            <person name="Lechner B.E."/>
            <person name="Liimatainen K."/>
            <person name="Lipzen A."/>
            <person name="Lukacs Z."/>
            <person name="Mihaltcheva S."/>
            <person name="Morgado L.N."/>
            <person name="Niskanen T."/>
            <person name="Noordeloos M.E."/>
            <person name="Ohm R.A."/>
            <person name="Ortiz-Santana B."/>
            <person name="Ovrebo C."/>
            <person name="Racz N."/>
            <person name="Riley R."/>
            <person name="Savchenko A."/>
            <person name="Shiryaev A."/>
            <person name="Soop K."/>
            <person name="Spirin V."/>
            <person name="Szebenyi C."/>
            <person name="Tomsovsky M."/>
            <person name="Tulloss R.E."/>
            <person name="Uehling J."/>
            <person name="Grigoriev I.V."/>
            <person name="Vagvolgyi C."/>
            <person name="Papp T."/>
            <person name="Martin F.M."/>
            <person name="Miettinen O."/>
            <person name="Hibbett D.S."/>
            <person name="Nagy L.G."/>
        </authorList>
    </citation>
    <scope>NUCLEOTIDE SEQUENCE [LARGE SCALE GENOMIC DNA]</scope>
    <source>
        <strain evidence="1 2">OMC1185</strain>
    </source>
</reference>
<proteinExistence type="predicted"/>